<reference evidence="2 3" key="1">
    <citation type="submission" date="2022-04" db="EMBL/GenBank/DDBJ databases">
        <title>Halobacillus sp. isolated from saltern.</title>
        <authorList>
            <person name="Won M."/>
            <person name="Lee C.-M."/>
            <person name="Woen H.-Y."/>
            <person name="Kwon S.-W."/>
        </authorList>
    </citation>
    <scope>NUCLEOTIDE SEQUENCE [LARGE SCALE GENOMIC DNA]</scope>
    <source>
        <strain evidence="2 3">SSTM10-2</strain>
    </source>
</reference>
<accession>A0ABY4GXY9</accession>
<feature type="transmembrane region" description="Helical" evidence="1">
    <location>
        <begin position="90"/>
        <end position="110"/>
    </location>
</feature>
<name>A0ABY4GXY9_9BACI</name>
<dbReference type="Proteomes" id="UP000831880">
    <property type="component" value="Chromosome"/>
</dbReference>
<proteinExistence type="predicted"/>
<keyword evidence="1" id="KW-0812">Transmembrane</keyword>
<evidence type="ECO:0000256" key="1">
    <source>
        <dbReference type="SAM" id="Phobius"/>
    </source>
</evidence>
<keyword evidence="3" id="KW-1185">Reference proteome</keyword>
<dbReference type="RefSeq" id="WP_244752350.1">
    <property type="nucleotide sequence ID" value="NZ_CP095074.1"/>
</dbReference>
<feature type="transmembrane region" description="Helical" evidence="1">
    <location>
        <begin position="48"/>
        <end position="70"/>
    </location>
</feature>
<organism evidence="2 3">
    <name type="scientific">Halobacillus shinanisalinarum</name>
    <dbReference type="NCBI Taxonomy" id="2932258"/>
    <lineage>
        <taxon>Bacteria</taxon>
        <taxon>Bacillati</taxon>
        <taxon>Bacillota</taxon>
        <taxon>Bacilli</taxon>
        <taxon>Bacillales</taxon>
        <taxon>Bacillaceae</taxon>
        <taxon>Halobacillus</taxon>
    </lineage>
</organism>
<evidence type="ECO:0000313" key="2">
    <source>
        <dbReference type="EMBL" id="UOQ92744.1"/>
    </source>
</evidence>
<keyword evidence="1" id="KW-1133">Transmembrane helix</keyword>
<gene>
    <name evidence="2" type="ORF">MUO14_20360</name>
</gene>
<protein>
    <submittedName>
        <fullName evidence="2">Uncharacterized protein</fullName>
    </submittedName>
</protein>
<keyword evidence="1" id="KW-0472">Membrane</keyword>
<sequence>MNNPANTPANHIGNTQRNSGDTNVLSDVFSAIVPAAKKVEISIARSPLTIVLIMKVVFIFPIYTTLSISVDSTTFQIMYLQSFSTKFLSLNININNHIFLFNIIVIWNIFHLEESIVLKSSLQDNGPIHA</sequence>
<dbReference type="EMBL" id="CP095074">
    <property type="protein sequence ID" value="UOQ92744.1"/>
    <property type="molecule type" value="Genomic_DNA"/>
</dbReference>
<evidence type="ECO:0000313" key="3">
    <source>
        <dbReference type="Proteomes" id="UP000831880"/>
    </source>
</evidence>